<evidence type="ECO:0000256" key="1">
    <source>
        <dbReference type="ARBA" id="ARBA00004496"/>
    </source>
</evidence>
<dbReference type="Proteomes" id="UP000061660">
    <property type="component" value="Chromosome"/>
</dbReference>
<dbReference type="AlphaFoldDB" id="A0A0U2W546"/>
<evidence type="ECO:0000256" key="2">
    <source>
        <dbReference type="ARBA" id="ARBA00022490"/>
    </source>
</evidence>
<dbReference type="Gene3D" id="1.10.10.60">
    <property type="entry name" value="Homeodomain-like"/>
    <property type="match status" value="2"/>
</dbReference>
<keyword evidence="12" id="KW-1185">Reference proteome</keyword>
<organism evidence="11 12">
    <name type="scientific">Paenibacillus naphthalenovorans</name>
    <dbReference type="NCBI Taxonomy" id="162209"/>
    <lineage>
        <taxon>Bacteria</taxon>
        <taxon>Bacillati</taxon>
        <taxon>Bacillota</taxon>
        <taxon>Bacilli</taxon>
        <taxon>Bacillales</taxon>
        <taxon>Paenibacillaceae</taxon>
        <taxon>Paenibacillus</taxon>
    </lineage>
</organism>
<evidence type="ECO:0000256" key="6">
    <source>
        <dbReference type="ARBA" id="ARBA00023125"/>
    </source>
</evidence>
<dbReference type="InterPro" id="IPR018060">
    <property type="entry name" value="HTH_AraC"/>
</dbReference>
<evidence type="ECO:0000259" key="9">
    <source>
        <dbReference type="PROSITE" id="PS01124"/>
    </source>
</evidence>
<dbReference type="SUPFAM" id="SSF46689">
    <property type="entry name" value="Homeodomain-like"/>
    <property type="match status" value="2"/>
</dbReference>
<keyword evidence="5" id="KW-0805">Transcription regulation</keyword>
<feature type="domain" description="HTH araC/xylS-type" evidence="9">
    <location>
        <begin position="446"/>
        <end position="544"/>
    </location>
</feature>
<sequence length="545" mass="63898">MTGQNNQHINVFIVEDEIAVRRSLIGKIPWGYLGMNLMGQAQNAEEAYEAIQLERPDIILLDMRMPGMGGMAFLEILKRQFPAIEVIVLSGYSDFEYVKQALRCGATDYLLKPIIKEELEKALIQAMDNIKADRQKKQERMQQNLLLNQSIPYFKRNLLNTLVRGVYMDCSELLKKLALLHVKLPYPHYVLAMINIIDFEQIKRHYRSDVSLVFFALENVMTESTGYAQRFIGFKSELRENEYICLLGFEEKENIRHQVQEIFRNTILNIEKYNKWHIHISVSQVFSEITEVHQIYNQLSYVWHEQQDGKASRLLFYEDLQPEAADAESSLWSSEAALEWDELMAKRDWKGLIRAIHHLFLQLKSRYNDDLRMYKKAAARIYRMMEEKVQRMPLRSHGQAAPDHPSFNEWVSKYTNIDDLKYGLIALLNDADSPKNKNGQTKKLIEQAKEYIDHYFYEDLSLDFMAQKFYMNRTYFSELFKQETGCSFKKYLIQVRIDKAKELLAGQKMKAVNVALLVGFKDPVYFSTVFKKSTGLSFKEYADQI</sequence>
<dbReference type="InterPro" id="IPR051552">
    <property type="entry name" value="HptR"/>
</dbReference>
<dbReference type="Pfam" id="PF12833">
    <property type="entry name" value="HTH_18"/>
    <property type="match status" value="1"/>
</dbReference>
<evidence type="ECO:0000256" key="8">
    <source>
        <dbReference type="PROSITE-ProRule" id="PRU00169"/>
    </source>
</evidence>
<dbReference type="STRING" id="162209.IJ22_33070"/>
<feature type="domain" description="Response regulatory" evidence="10">
    <location>
        <begin position="10"/>
        <end position="127"/>
    </location>
</feature>
<comment type="subcellular location">
    <subcellularLocation>
        <location evidence="1">Cytoplasm</location>
    </subcellularLocation>
</comment>
<name>A0A0U2W546_9BACL</name>
<evidence type="ECO:0000256" key="7">
    <source>
        <dbReference type="ARBA" id="ARBA00023163"/>
    </source>
</evidence>
<dbReference type="RefSeq" id="WP_062409549.1">
    <property type="nucleotide sequence ID" value="NZ_CP013652.1"/>
</dbReference>
<evidence type="ECO:0000256" key="3">
    <source>
        <dbReference type="ARBA" id="ARBA00022553"/>
    </source>
</evidence>
<dbReference type="GO" id="GO:0003700">
    <property type="term" value="F:DNA-binding transcription factor activity"/>
    <property type="evidence" value="ECO:0007669"/>
    <property type="project" value="InterPro"/>
</dbReference>
<dbReference type="InterPro" id="IPR011006">
    <property type="entry name" value="CheY-like_superfamily"/>
</dbReference>
<dbReference type="SMART" id="SM00448">
    <property type="entry name" value="REC"/>
    <property type="match status" value="1"/>
</dbReference>
<evidence type="ECO:0000256" key="5">
    <source>
        <dbReference type="ARBA" id="ARBA00023015"/>
    </source>
</evidence>
<feature type="modified residue" description="4-aspartylphosphate" evidence="8">
    <location>
        <position position="62"/>
    </location>
</feature>
<keyword evidence="2" id="KW-0963">Cytoplasm</keyword>
<dbReference type="PROSITE" id="PS01124">
    <property type="entry name" value="HTH_ARAC_FAMILY_2"/>
    <property type="match status" value="1"/>
</dbReference>
<evidence type="ECO:0000259" key="10">
    <source>
        <dbReference type="PROSITE" id="PS50110"/>
    </source>
</evidence>
<dbReference type="PANTHER" id="PTHR42713:SF3">
    <property type="entry name" value="TRANSCRIPTIONAL REGULATORY PROTEIN HPTR"/>
    <property type="match status" value="1"/>
</dbReference>
<dbReference type="EMBL" id="CP013652">
    <property type="protein sequence ID" value="ALS23668.1"/>
    <property type="molecule type" value="Genomic_DNA"/>
</dbReference>
<dbReference type="PANTHER" id="PTHR42713">
    <property type="entry name" value="HISTIDINE KINASE-RELATED"/>
    <property type="match status" value="1"/>
</dbReference>
<reference evidence="12" key="1">
    <citation type="submission" date="2015-12" db="EMBL/GenBank/DDBJ databases">
        <title>Complete genome sequences of two moderately thermophilic Paenibacillus species.</title>
        <authorList>
            <person name="Butler R.III."/>
            <person name="Wang J."/>
            <person name="Stark B.C."/>
            <person name="Pombert J.-F."/>
        </authorList>
    </citation>
    <scope>NUCLEOTIDE SEQUENCE [LARGE SCALE GENOMIC DNA]</scope>
    <source>
        <strain evidence="12">32O-Y</strain>
    </source>
</reference>
<reference evidence="11 12" key="2">
    <citation type="journal article" date="2016" name="Genome Announc.">
        <title>Complete Genome Sequences of Two Interactive Moderate Thermophiles, Paenibacillus napthalenovorans 32O-Y and Paenibacillus sp. 32O-W.</title>
        <authorList>
            <person name="Butler R.R.III."/>
            <person name="Wang J."/>
            <person name="Stark B.C."/>
            <person name="Pombert J.F."/>
        </authorList>
    </citation>
    <scope>NUCLEOTIDE SEQUENCE [LARGE SCALE GENOMIC DNA]</scope>
    <source>
        <strain evidence="11 12">32O-Y</strain>
    </source>
</reference>
<gene>
    <name evidence="11" type="ORF">IJ22_33070</name>
</gene>
<proteinExistence type="predicted"/>
<dbReference type="InterPro" id="IPR001789">
    <property type="entry name" value="Sig_transdc_resp-reg_receiver"/>
</dbReference>
<evidence type="ECO:0000256" key="4">
    <source>
        <dbReference type="ARBA" id="ARBA00023012"/>
    </source>
</evidence>
<keyword evidence="4" id="KW-0902">Two-component regulatory system</keyword>
<dbReference type="OrthoDB" id="9794370at2"/>
<dbReference type="SUPFAM" id="SSF52172">
    <property type="entry name" value="CheY-like"/>
    <property type="match status" value="1"/>
</dbReference>
<keyword evidence="7" id="KW-0804">Transcription</keyword>
<keyword evidence="6" id="KW-0238">DNA-binding</keyword>
<keyword evidence="3 8" id="KW-0597">Phosphoprotein</keyword>
<evidence type="ECO:0000313" key="12">
    <source>
        <dbReference type="Proteomes" id="UP000061660"/>
    </source>
</evidence>
<dbReference type="SMART" id="SM00342">
    <property type="entry name" value="HTH_ARAC"/>
    <property type="match status" value="1"/>
</dbReference>
<dbReference type="Pfam" id="PF00072">
    <property type="entry name" value="Response_reg"/>
    <property type="match status" value="1"/>
</dbReference>
<dbReference type="PROSITE" id="PS50110">
    <property type="entry name" value="RESPONSE_REGULATORY"/>
    <property type="match status" value="1"/>
</dbReference>
<dbReference type="GO" id="GO:0043565">
    <property type="term" value="F:sequence-specific DNA binding"/>
    <property type="evidence" value="ECO:0007669"/>
    <property type="project" value="InterPro"/>
</dbReference>
<dbReference type="GO" id="GO:0000160">
    <property type="term" value="P:phosphorelay signal transduction system"/>
    <property type="evidence" value="ECO:0007669"/>
    <property type="project" value="UniProtKB-KW"/>
</dbReference>
<evidence type="ECO:0000313" key="11">
    <source>
        <dbReference type="EMBL" id="ALS23668.1"/>
    </source>
</evidence>
<accession>A0A0U2W546</accession>
<dbReference type="GO" id="GO:0005737">
    <property type="term" value="C:cytoplasm"/>
    <property type="evidence" value="ECO:0007669"/>
    <property type="project" value="UniProtKB-SubCell"/>
</dbReference>
<dbReference type="InterPro" id="IPR009057">
    <property type="entry name" value="Homeodomain-like_sf"/>
</dbReference>
<protein>
    <submittedName>
        <fullName evidence="11">Two-component system response regulator</fullName>
    </submittedName>
</protein>
<dbReference type="Gene3D" id="3.40.50.2300">
    <property type="match status" value="1"/>
</dbReference>
<dbReference type="PATRIC" id="fig|162209.4.peg.3537"/>
<dbReference type="KEGG" id="pnp:IJ22_33070"/>
<dbReference type="CDD" id="cd17536">
    <property type="entry name" value="REC_YesN-like"/>
    <property type="match status" value="1"/>
</dbReference>